<dbReference type="GeneID" id="41718364"/>
<feature type="transmembrane region" description="Helical" evidence="1">
    <location>
        <begin position="49"/>
        <end position="72"/>
    </location>
</feature>
<evidence type="ECO:0000313" key="4">
    <source>
        <dbReference type="Proteomes" id="UP000322983"/>
    </source>
</evidence>
<feature type="transmembrane region" description="Helical" evidence="1">
    <location>
        <begin position="92"/>
        <end position="115"/>
    </location>
</feature>
<keyword evidence="1" id="KW-0812">Transmembrane</keyword>
<evidence type="ECO:0000313" key="5">
    <source>
        <dbReference type="Proteomes" id="UP000325030"/>
    </source>
</evidence>
<accession>A0A510E4S0</accession>
<dbReference type="OrthoDB" id="384285at2157"/>
<accession>A0A510DXK5</accession>
<dbReference type="AlphaFoldDB" id="A0A510E4S0"/>
<evidence type="ECO:0000313" key="3">
    <source>
        <dbReference type="EMBL" id="BBG27476.1"/>
    </source>
</evidence>
<evidence type="ECO:0000313" key="2">
    <source>
        <dbReference type="EMBL" id="BBG24688.1"/>
    </source>
</evidence>
<keyword evidence="4" id="KW-1185">Reference proteome</keyword>
<feature type="transmembrane region" description="Helical" evidence="1">
    <location>
        <begin position="6"/>
        <end position="28"/>
    </location>
</feature>
<dbReference type="Proteomes" id="UP000325030">
    <property type="component" value="Chromosome"/>
</dbReference>
<evidence type="ECO:0000256" key="1">
    <source>
        <dbReference type="SAM" id="Phobius"/>
    </source>
</evidence>
<dbReference type="KEGG" id="step:IC006_2022"/>
<proteinExistence type="predicted"/>
<protein>
    <submittedName>
        <fullName evidence="3">Uncharacterized protein</fullName>
    </submittedName>
</protein>
<dbReference type="EMBL" id="AP018929">
    <property type="protein sequence ID" value="BBG24688.1"/>
    <property type="molecule type" value="Genomic_DNA"/>
</dbReference>
<sequence>MTNSVYNLLSPFVGILHSISLPIAIFLYAESIRVSIIGSVQVQISNYPLLYTSSVFLMLYFITQIGITYFTYDAMSKTYMISGREVPVLQVLLLLFLGIVIEIPFINQIIISYYLRKSLIKASPNPQDSSTVLVILNVVLNGLTSGFLVKKINSLTEEILSQQYRDQGQGNLPSF</sequence>
<reference evidence="5" key="1">
    <citation type="submission" date="2018-09" db="EMBL/GenBank/DDBJ databases">
        <title>Complete Genome Sequencing of Sulfolobus sp. JCM 16834.</title>
        <authorList>
            <person name="Kato S."/>
            <person name="Itoh T."/>
            <person name="Ohkuma M."/>
        </authorList>
    </citation>
    <scope>NUCLEOTIDE SEQUENCE [LARGE SCALE GENOMIC DNA]</scope>
    <source>
        <strain evidence="5">IC-007</strain>
    </source>
</reference>
<name>A0A510E4S0_9CREN</name>
<keyword evidence="1" id="KW-0472">Membrane</keyword>
<dbReference type="Proteomes" id="UP000322983">
    <property type="component" value="Chromosome"/>
</dbReference>
<dbReference type="EMBL" id="AP018930">
    <property type="protein sequence ID" value="BBG27476.1"/>
    <property type="molecule type" value="Genomic_DNA"/>
</dbReference>
<organism evidence="3 5">
    <name type="scientific">Sulfuracidifex tepidarius</name>
    <dbReference type="NCBI Taxonomy" id="1294262"/>
    <lineage>
        <taxon>Archaea</taxon>
        <taxon>Thermoproteota</taxon>
        <taxon>Thermoprotei</taxon>
        <taxon>Sulfolobales</taxon>
        <taxon>Sulfolobaceae</taxon>
        <taxon>Sulfuracidifex</taxon>
    </lineage>
</organism>
<gene>
    <name evidence="2" type="ORF">IC006_2022</name>
    <name evidence="3" type="ORF">IC007_2030</name>
</gene>
<reference evidence="3 4" key="2">
    <citation type="journal article" date="2020" name="Int. J. Syst. Evol. Microbiol.">
        <title>Sulfuracidifex tepidarius gen. nov., sp. nov. and transfer of Sulfolobus metallicus Huber and Stetter 1992 to the genus Sulfuracidifex as Sulfuracidifex metallicus comb. nov.</title>
        <authorList>
            <person name="Itoh T."/>
            <person name="Miura T."/>
            <person name="Sakai H.D."/>
            <person name="Kato S."/>
            <person name="Ohkuma M."/>
            <person name="Takashina T."/>
        </authorList>
    </citation>
    <scope>NUCLEOTIDE SEQUENCE</scope>
    <source>
        <strain evidence="2 4">IC-006</strain>
        <strain evidence="3">IC-007</strain>
    </source>
</reference>
<keyword evidence="1" id="KW-1133">Transmembrane helix</keyword>
<dbReference type="RefSeq" id="WP_149528653.1">
    <property type="nucleotide sequence ID" value="NZ_AP018929.1"/>
</dbReference>